<dbReference type="GO" id="GO:0008233">
    <property type="term" value="F:peptidase activity"/>
    <property type="evidence" value="ECO:0007669"/>
    <property type="project" value="UniProtKB-KW"/>
</dbReference>
<accession>A0A0A6US17</accession>
<feature type="domain" description="Peptidase M20 dimerisation" evidence="4">
    <location>
        <begin position="213"/>
        <end position="352"/>
    </location>
</feature>
<dbReference type="Pfam" id="PF07687">
    <property type="entry name" value="M20_dimer"/>
    <property type="match status" value="1"/>
</dbReference>
<dbReference type="EMBL" id="JRTT01000012">
    <property type="protein sequence ID" value="KHD77254.1"/>
    <property type="molecule type" value="Genomic_DNA"/>
</dbReference>
<dbReference type="InterPro" id="IPR051458">
    <property type="entry name" value="Cyt/Met_Dipeptidase"/>
</dbReference>
<keyword evidence="2" id="KW-0479">Metal-binding</keyword>
<comment type="caution">
    <text evidence="5">The sequence shown here is derived from an EMBL/GenBank/DDBJ whole genome shotgun (WGS) entry which is preliminary data.</text>
</comment>
<evidence type="ECO:0000256" key="1">
    <source>
        <dbReference type="ARBA" id="ARBA00022670"/>
    </source>
</evidence>
<dbReference type="InterPro" id="IPR011650">
    <property type="entry name" value="Peptidase_M20_dimer"/>
</dbReference>
<dbReference type="SUPFAM" id="SSF53187">
    <property type="entry name" value="Zn-dependent exopeptidases"/>
    <property type="match status" value="1"/>
</dbReference>
<evidence type="ECO:0000256" key="3">
    <source>
        <dbReference type="ARBA" id="ARBA00022801"/>
    </source>
</evidence>
<dbReference type="STRING" id="1869.MB27_12615"/>
<dbReference type="Proteomes" id="UP000054537">
    <property type="component" value="Unassembled WGS sequence"/>
</dbReference>
<evidence type="ECO:0000313" key="6">
    <source>
        <dbReference type="Proteomes" id="UP000054537"/>
    </source>
</evidence>
<organism evidence="5 6">
    <name type="scientific">Actinoplanes utahensis</name>
    <dbReference type="NCBI Taxonomy" id="1869"/>
    <lineage>
        <taxon>Bacteria</taxon>
        <taxon>Bacillati</taxon>
        <taxon>Actinomycetota</taxon>
        <taxon>Actinomycetes</taxon>
        <taxon>Micromonosporales</taxon>
        <taxon>Micromonosporaceae</taxon>
        <taxon>Actinoplanes</taxon>
    </lineage>
</organism>
<dbReference type="InterPro" id="IPR002933">
    <property type="entry name" value="Peptidase_M20"/>
</dbReference>
<protein>
    <submittedName>
        <fullName evidence="5">Peptidase M20</fullName>
    </submittedName>
</protein>
<evidence type="ECO:0000259" key="4">
    <source>
        <dbReference type="Pfam" id="PF07687"/>
    </source>
</evidence>
<reference evidence="5 6" key="1">
    <citation type="submission" date="2014-10" db="EMBL/GenBank/DDBJ databases">
        <title>Draft genome sequence of Actinoplanes utahensis NRRL 12052.</title>
        <authorList>
            <person name="Velasco-Bucheli B."/>
            <person name="del Cerro C."/>
            <person name="Hormigo D."/>
            <person name="Garcia J.L."/>
            <person name="Acebal C."/>
            <person name="Arroyo M."/>
            <person name="de la Mata I."/>
        </authorList>
    </citation>
    <scope>NUCLEOTIDE SEQUENCE [LARGE SCALE GENOMIC DNA]</scope>
    <source>
        <strain evidence="5 6">NRRL 12052</strain>
    </source>
</reference>
<evidence type="ECO:0000313" key="5">
    <source>
        <dbReference type="EMBL" id="KHD77254.1"/>
    </source>
</evidence>
<dbReference type="PANTHER" id="PTHR43270:SF12">
    <property type="entry name" value="SUCCINYL-DIAMINOPIMELATE DESUCCINYLASE"/>
    <property type="match status" value="1"/>
</dbReference>
<dbReference type="RefSeq" id="WP_043524521.1">
    <property type="nucleotide sequence ID" value="NZ_BAABKU010000016.1"/>
</dbReference>
<dbReference type="Pfam" id="PF01546">
    <property type="entry name" value="Peptidase_M20"/>
    <property type="match status" value="1"/>
</dbReference>
<evidence type="ECO:0000256" key="2">
    <source>
        <dbReference type="ARBA" id="ARBA00022723"/>
    </source>
</evidence>
<sequence length="459" mass="49728">MTTKVRDYLAEHRDAMVAELAEWVRIPSIAGVPEHLVDLRRSANWLAAALRETGFPSVEVWDTEDGPAVYAEWCADPEAPTVLIYSHHDVRAAKDEEWDETAPFEPTVRDGYLYGRGASDAKGQALAHVWAVRAHLAATGRQHPAVNLKLLVEGEEETGSAHLRQLLQDNRDRVGADLIVFSDTLLWRADHPAVCVSMRGTMLAQLEIMGPLQDVHSGAVSGPAPNPVLEMSRLLAALHDDKGRITVPGFYDSVVEPSQRFRDELAALPYSDADWLERSLTRSVGGEAGYTVLERLWTRPAIEVTSVIAGDPIGPSRAAVPSVATADLSIRYVSDQTGAEIAEQLRRWVADTVGDRFGHRLTVSPESAQDPYRTPDDLPAVAVLAEAVGEGFGRPAGRMGNAGGGPAVWLSEGVGAPVVYFGTGLPEDHWHDSNERVSIDVLLAGAATLAAFWDRLPAV</sequence>
<proteinExistence type="predicted"/>
<dbReference type="AlphaFoldDB" id="A0A0A6US17"/>
<dbReference type="GO" id="GO:0006508">
    <property type="term" value="P:proteolysis"/>
    <property type="evidence" value="ECO:0007669"/>
    <property type="project" value="UniProtKB-KW"/>
</dbReference>
<dbReference type="eggNOG" id="COG0624">
    <property type="taxonomic scope" value="Bacteria"/>
</dbReference>
<dbReference type="Gene3D" id="3.30.70.360">
    <property type="match status" value="1"/>
</dbReference>
<dbReference type="PANTHER" id="PTHR43270">
    <property type="entry name" value="BETA-ALA-HIS DIPEPTIDASE"/>
    <property type="match status" value="1"/>
</dbReference>
<keyword evidence="1" id="KW-0645">Protease</keyword>
<keyword evidence="6" id="KW-1185">Reference proteome</keyword>
<name>A0A0A6US17_ACTUT</name>
<keyword evidence="3" id="KW-0378">Hydrolase</keyword>
<dbReference type="GO" id="GO:0046872">
    <property type="term" value="F:metal ion binding"/>
    <property type="evidence" value="ECO:0007669"/>
    <property type="project" value="UniProtKB-KW"/>
</dbReference>
<dbReference type="Gene3D" id="3.40.630.10">
    <property type="entry name" value="Zn peptidases"/>
    <property type="match status" value="1"/>
</dbReference>
<gene>
    <name evidence="5" type="ORF">MB27_12615</name>
</gene>